<feature type="region of interest" description="Disordered" evidence="1">
    <location>
        <begin position="1"/>
        <end position="22"/>
    </location>
</feature>
<name>A0AAP0EVJ2_9MAGN</name>
<comment type="caution">
    <text evidence="2">The sequence shown here is derived from an EMBL/GenBank/DDBJ whole genome shotgun (WGS) entry which is preliminary data.</text>
</comment>
<reference evidence="2 3" key="1">
    <citation type="submission" date="2024-01" db="EMBL/GenBank/DDBJ databases">
        <title>Genome assemblies of Stephania.</title>
        <authorList>
            <person name="Yang L."/>
        </authorList>
    </citation>
    <scope>NUCLEOTIDE SEQUENCE [LARGE SCALE GENOMIC DNA]</scope>
    <source>
        <strain evidence="2">JXDWG</strain>
        <tissue evidence="2">Leaf</tissue>
    </source>
</reference>
<dbReference type="EMBL" id="JBBNAG010000010">
    <property type="protein sequence ID" value="KAK9100480.1"/>
    <property type="molecule type" value="Genomic_DNA"/>
</dbReference>
<proteinExistence type="predicted"/>
<keyword evidence="3" id="KW-1185">Reference proteome</keyword>
<evidence type="ECO:0000313" key="2">
    <source>
        <dbReference type="EMBL" id="KAK9100480.1"/>
    </source>
</evidence>
<evidence type="ECO:0000256" key="1">
    <source>
        <dbReference type="SAM" id="MobiDB-lite"/>
    </source>
</evidence>
<dbReference type="AlphaFoldDB" id="A0AAP0EVJ2"/>
<evidence type="ECO:0000313" key="3">
    <source>
        <dbReference type="Proteomes" id="UP001419268"/>
    </source>
</evidence>
<feature type="compositionally biased region" description="Basic and acidic residues" evidence="1">
    <location>
        <begin position="57"/>
        <end position="72"/>
    </location>
</feature>
<dbReference type="Proteomes" id="UP001419268">
    <property type="component" value="Unassembled WGS sequence"/>
</dbReference>
<protein>
    <submittedName>
        <fullName evidence="2">Uncharacterized protein</fullName>
    </submittedName>
</protein>
<feature type="region of interest" description="Disordered" evidence="1">
    <location>
        <begin position="56"/>
        <end position="89"/>
    </location>
</feature>
<organism evidence="2 3">
    <name type="scientific">Stephania cephalantha</name>
    <dbReference type="NCBI Taxonomy" id="152367"/>
    <lineage>
        <taxon>Eukaryota</taxon>
        <taxon>Viridiplantae</taxon>
        <taxon>Streptophyta</taxon>
        <taxon>Embryophyta</taxon>
        <taxon>Tracheophyta</taxon>
        <taxon>Spermatophyta</taxon>
        <taxon>Magnoliopsida</taxon>
        <taxon>Ranunculales</taxon>
        <taxon>Menispermaceae</taxon>
        <taxon>Menispermoideae</taxon>
        <taxon>Cissampelideae</taxon>
        <taxon>Stephania</taxon>
    </lineage>
</organism>
<accession>A0AAP0EVJ2</accession>
<feature type="compositionally biased region" description="Acidic residues" evidence="1">
    <location>
        <begin position="73"/>
        <end position="82"/>
    </location>
</feature>
<sequence length="227" mass="25313">MKPSASPLPKKQRVNSSLVMSRKGKEVPHLEFDRMGCRTEVAVAYQWNLSIMWVEKGPNKDEGGEGDVGREDGSDDEDEESGEVNPVPILDNDSEVREVVKDLMKQGYGHCDSIEGRETVTLPVERVERVNVESTQNETKLFPTCTVGAFSSQQLSNLLRSFLDELKATVENMLDRIENFLISLDGRVQQINGAIFKTGVDVGAVMQMVHNNMSTLLKKAAELRKKT</sequence>
<gene>
    <name evidence="2" type="ORF">Scep_023910</name>
</gene>